<evidence type="ECO:0000313" key="1">
    <source>
        <dbReference type="EMBL" id="AXQ66773.1"/>
    </source>
</evidence>
<protein>
    <submittedName>
        <fullName evidence="1">Uncharacterized protein</fullName>
    </submittedName>
</protein>
<keyword evidence="2" id="KW-1185">Reference proteome</keyword>
<organism evidence="1 2">
    <name type="scientific">Vibrio phage vB_VpS_PG07</name>
    <dbReference type="NCBI Taxonomy" id="2301664"/>
    <lineage>
        <taxon>Viruses</taxon>
        <taxon>Duplodnaviria</taxon>
        <taxon>Heunggongvirae</taxon>
        <taxon>Uroviricota</taxon>
        <taxon>Caudoviricetes</taxon>
        <taxon>Demerecviridae</taxon>
        <taxon>Pogseptimavirus</taxon>
        <taxon>Pogseptimavirus PG07</taxon>
    </lineage>
</organism>
<proteinExistence type="predicted"/>
<sequence>MYRIHFDVIWWCLNKETGEYTTASSMQKLFDKVGITCLN</sequence>
<dbReference type="KEGG" id="vg:54999498"/>
<dbReference type="RefSeq" id="YP_009808595.1">
    <property type="nucleotide sequence ID" value="NC_048041.1"/>
</dbReference>
<dbReference type="EMBL" id="MH645904">
    <property type="protein sequence ID" value="AXQ66773.1"/>
    <property type="molecule type" value="Genomic_DNA"/>
</dbReference>
<dbReference type="GeneID" id="54999498"/>
<name>A0A385E4P5_9CAUD</name>
<reference evidence="1 2" key="1">
    <citation type="submission" date="2018-07" db="EMBL/GenBank/DDBJ databases">
        <title>Sequencing of PG07.</title>
        <authorList>
            <person name="Ding T."/>
        </authorList>
    </citation>
    <scope>NUCLEOTIDE SEQUENCE [LARGE SCALE GENOMIC DNA]</scope>
</reference>
<evidence type="ECO:0000313" key="2">
    <source>
        <dbReference type="Proteomes" id="UP000263435"/>
    </source>
</evidence>
<dbReference type="Proteomes" id="UP000263435">
    <property type="component" value="Segment"/>
</dbReference>
<accession>A0A385E4P5</accession>